<dbReference type="RefSeq" id="WP_051111288.1">
    <property type="nucleotide sequence ID" value="NZ_QRCM01000001.1"/>
</dbReference>
<keyword evidence="4 6" id="KW-1133">Transmembrane helix</keyword>
<proteinExistence type="inferred from homology"/>
<evidence type="ECO:0000256" key="3">
    <source>
        <dbReference type="ARBA" id="ARBA00022692"/>
    </source>
</evidence>
<evidence type="ECO:0000256" key="5">
    <source>
        <dbReference type="ARBA" id="ARBA00023136"/>
    </source>
</evidence>
<dbReference type="InterPro" id="IPR012506">
    <property type="entry name" value="TMEM86B-like"/>
</dbReference>
<dbReference type="AlphaFoldDB" id="A0A6P2CFK8"/>
<feature type="transmembrane region" description="Helical" evidence="6">
    <location>
        <begin position="152"/>
        <end position="170"/>
    </location>
</feature>
<feature type="transmembrane region" description="Helical" evidence="6">
    <location>
        <begin position="126"/>
        <end position="146"/>
    </location>
</feature>
<name>A0A6P2CFK8_9NOCA</name>
<evidence type="ECO:0000256" key="6">
    <source>
        <dbReference type="SAM" id="Phobius"/>
    </source>
</evidence>
<feature type="transmembrane region" description="Helical" evidence="6">
    <location>
        <begin position="92"/>
        <end position="114"/>
    </location>
</feature>
<evidence type="ECO:0000256" key="1">
    <source>
        <dbReference type="ARBA" id="ARBA00004141"/>
    </source>
</evidence>
<reference evidence="7 8" key="1">
    <citation type="submission" date="2018-07" db="EMBL/GenBank/DDBJ databases">
        <title>Genome sequence of Rhodococcus rhodnii ATCC 35071 from Rhodnius prolixus.</title>
        <authorList>
            <person name="Patel V."/>
            <person name="Vogel K.J."/>
        </authorList>
    </citation>
    <scope>NUCLEOTIDE SEQUENCE [LARGE SCALE GENOMIC DNA]</scope>
    <source>
        <strain evidence="7 8">ATCC 35071</strain>
    </source>
</reference>
<evidence type="ECO:0000313" key="7">
    <source>
        <dbReference type="EMBL" id="TXG91142.1"/>
    </source>
</evidence>
<organism evidence="7 8">
    <name type="scientific">Rhodococcus rhodnii</name>
    <dbReference type="NCBI Taxonomy" id="38312"/>
    <lineage>
        <taxon>Bacteria</taxon>
        <taxon>Bacillati</taxon>
        <taxon>Actinomycetota</taxon>
        <taxon>Actinomycetes</taxon>
        <taxon>Mycobacteriales</taxon>
        <taxon>Nocardiaceae</taxon>
        <taxon>Rhodococcus</taxon>
    </lineage>
</organism>
<comment type="caution">
    <text evidence="7">The sequence shown here is derived from an EMBL/GenBank/DDBJ whole genome shotgun (WGS) entry which is preliminary data.</text>
</comment>
<sequence>MVTRRARRILRTRAGRIAAGVLGAVSGVHLAAQLASATTVAEASQWLLMPALAAMVAAETGGRTRLVRWMLAGLALSWLGDVAPDFASGDTAFLTMIGFFLLAQLAYIAGFTPYRHESVLRRAPGVVAGYGAAVVALVAGCAAGAGSLLVPALVYGVVLATMAVLATGLGRAGAVGGALFFVSDAMIALDAFAVWFTPPATGLWIMATYIGAQTLLSVAVIEHSRRSAAPSSVAQR</sequence>
<keyword evidence="3 6" id="KW-0812">Transmembrane</keyword>
<comment type="subcellular location">
    <subcellularLocation>
        <location evidence="1">Membrane</location>
        <topology evidence="1">Multi-pass membrane protein</topology>
    </subcellularLocation>
</comment>
<feature type="transmembrane region" description="Helical" evidence="6">
    <location>
        <begin position="202"/>
        <end position="221"/>
    </location>
</feature>
<dbReference type="PANTHER" id="PTHR31885">
    <property type="entry name" value="GH04784P"/>
    <property type="match status" value="1"/>
</dbReference>
<gene>
    <name evidence="7" type="ORF">DW322_14090</name>
</gene>
<dbReference type="GO" id="GO:0016020">
    <property type="term" value="C:membrane"/>
    <property type="evidence" value="ECO:0007669"/>
    <property type="project" value="UniProtKB-SubCell"/>
</dbReference>
<evidence type="ECO:0000256" key="4">
    <source>
        <dbReference type="ARBA" id="ARBA00022989"/>
    </source>
</evidence>
<feature type="transmembrane region" description="Helical" evidence="6">
    <location>
        <begin position="177"/>
        <end position="196"/>
    </location>
</feature>
<comment type="similarity">
    <text evidence="2">Belongs to the TMEM86 family.</text>
</comment>
<evidence type="ECO:0000256" key="2">
    <source>
        <dbReference type="ARBA" id="ARBA00007375"/>
    </source>
</evidence>
<dbReference type="Pfam" id="PF07947">
    <property type="entry name" value="YhhN"/>
    <property type="match status" value="1"/>
</dbReference>
<accession>A0A6P2CFK8</accession>
<keyword evidence="5 6" id="KW-0472">Membrane</keyword>
<protein>
    <submittedName>
        <fullName evidence="7">Lysoplasmalogenase</fullName>
    </submittedName>
</protein>
<dbReference type="GO" id="GO:0016787">
    <property type="term" value="F:hydrolase activity"/>
    <property type="evidence" value="ECO:0007669"/>
    <property type="project" value="TreeGrafter"/>
</dbReference>
<dbReference type="EMBL" id="QRCM01000001">
    <property type="protein sequence ID" value="TXG91142.1"/>
    <property type="molecule type" value="Genomic_DNA"/>
</dbReference>
<dbReference type="Proteomes" id="UP000471120">
    <property type="component" value="Unassembled WGS sequence"/>
</dbReference>
<evidence type="ECO:0000313" key="8">
    <source>
        <dbReference type="Proteomes" id="UP000471120"/>
    </source>
</evidence>
<dbReference type="PANTHER" id="PTHR31885:SF6">
    <property type="entry name" value="GH04784P"/>
    <property type="match status" value="1"/>
</dbReference>